<feature type="transmembrane region" description="Helical" evidence="1">
    <location>
        <begin position="146"/>
        <end position="166"/>
    </location>
</feature>
<dbReference type="InterPro" id="IPR017516">
    <property type="entry name" value="AbrB_dup"/>
</dbReference>
<feature type="transmembrane region" description="Helical" evidence="1">
    <location>
        <begin position="214"/>
        <end position="234"/>
    </location>
</feature>
<evidence type="ECO:0000313" key="2">
    <source>
        <dbReference type="EMBL" id="MFC4311793.1"/>
    </source>
</evidence>
<gene>
    <name evidence="2" type="ORF">ACFPN2_22100</name>
</gene>
<dbReference type="PANTHER" id="PTHR38457:SF1">
    <property type="entry name" value="REGULATOR ABRB-RELATED"/>
    <property type="match status" value="1"/>
</dbReference>
<feature type="transmembrane region" description="Helical" evidence="1">
    <location>
        <begin position="86"/>
        <end position="107"/>
    </location>
</feature>
<evidence type="ECO:0000256" key="1">
    <source>
        <dbReference type="SAM" id="Phobius"/>
    </source>
</evidence>
<accession>A0ABV8SXY7</accession>
<protein>
    <submittedName>
        <fullName evidence="2">AbrB family transcriptional regulator</fullName>
    </submittedName>
</protein>
<keyword evidence="1" id="KW-0472">Membrane</keyword>
<dbReference type="PANTHER" id="PTHR38457">
    <property type="entry name" value="REGULATOR ABRB-RELATED"/>
    <property type="match status" value="1"/>
</dbReference>
<dbReference type="EMBL" id="JBHSDU010000010">
    <property type="protein sequence ID" value="MFC4311793.1"/>
    <property type="molecule type" value="Genomic_DNA"/>
</dbReference>
<name>A0ABV8SXY7_9GAMM</name>
<organism evidence="2 3">
    <name type="scientific">Steroidobacter flavus</name>
    <dbReference type="NCBI Taxonomy" id="1842136"/>
    <lineage>
        <taxon>Bacteria</taxon>
        <taxon>Pseudomonadati</taxon>
        <taxon>Pseudomonadota</taxon>
        <taxon>Gammaproteobacteria</taxon>
        <taxon>Steroidobacterales</taxon>
        <taxon>Steroidobacteraceae</taxon>
        <taxon>Steroidobacter</taxon>
    </lineage>
</organism>
<comment type="caution">
    <text evidence="2">The sequence shown here is derived from an EMBL/GenBank/DDBJ whole genome shotgun (WGS) entry which is preliminary data.</text>
</comment>
<proteinExistence type="predicted"/>
<feature type="transmembrane region" description="Helical" evidence="1">
    <location>
        <begin position="270"/>
        <end position="291"/>
    </location>
</feature>
<dbReference type="PIRSF" id="PIRSF038991">
    <property type="entry name" value="Protein_AbrB"/>
    <property type="match status" value="1"/>
</dbReference>
<dbReference type="Pfam" id="PF05145">
    <property type="entry name" value="AbrB"/>
    <property type="match status" value="1"/>
</dbReference>
<keyword evidence="1" id="KW-0812">Transmembrane</keyword>
<dbReference type="NCBIfam" id="TIGR03082">
    <property type="entry name" value="Gneg_AbrB_dup"/>
    <property type="match status" value="1"/>
</dbReference>
<dbReference type="RefSeq" id="WP_380600642.1">
    <property type="nucleotide sequence ID" value="NZ_JBHSDU010000010.1"/>
</dbReference>
<sequence length="356" mass="36545">MRGHLRSATQWLSLLLMATALVIGLRAARVPAALLLGPMLAAIIFAVSGSSIRLPRGLTIGAQAILGCLIAQAIDAELIAMIGTHWGLFLAFSLASMLITAGLGWSIARAGWLPGTAAIWGLSPGAASAMVLLADDFGADRRLVALMQYSRIALVALAAILVAAFIGDASPHPVHDASGSMASEWLTLPPTLSLIETLALAAAAVAISLYFRKAALALFIPAFAGAALQAAGIVSISAPPWLAALAFGTVGLYVGLSFDRATLIHSLSALPKMLLAVVAMILVCALLSVAFCKLLPGTDPLTAYLALSPGGIDAAVIIAAHANVSLPVILASQFVRLLIVIGGAPALAKWLAQRHR</sequence>
<evidence type="ECO:0000313" key="3">
    <source>
        <dbReference type="Proteomes" id="UP001595904"/>
    </source>
</evidence>
<feature type="transmembrane region" description="Helical" evidence="1">
    <location>
        <begin position="186"/>
        <end position="207"/>
    </location>
</feature>
<feature type="transmembrane region" description="Helical" evidence="1">
    <location>
        <begin position="334"/>
        <end position="352"/>
    </location>
</feature>
<keyword evidence="3" id="KW-1185">Reference proteome</keyword>
<feature type="transmembrane region" description="Helical" evidence="1">
    <location>
        <begin position="113"/>
        <end position="134"/>
    </location>
</feature>
<dbReference type="InterPro" id="IPR007820">
    <property type="entry name" value="AbrB_fam"/>
</dbReference>
<dbReference type="Proteomes" id="UP001595904">
    <property type="component" value="Unassembled WGS sequence"/>
</dbReference>
<feature type="transmembrane region" description="Helical" evidence="1">
    <location>
        <begin position="240"/>
        <end position="258"/>
    </location>
</feature>
<reference evidence="3" key="1">
    <citation type="journal article" date="2019" name="Int. J. Syst. Evol. Microbiol.">
        <title>The Global Catalogue of Microorganisms (GCM) 10K type strain sequencing project: providing services to taxonomists for standard genome sequencing and annotation.</title>
        <authorList>
            <consortium name="The Broad Institute Genomics Platform"/>
            <consortium name="The Broad Institute Genome Sequencing Center for Infectious Disease"/>
            <person name="Wu L."/>
            <person name="Ma J."/>
        </authorList>
    </citation>
    <scope>NUCLEOTIDE SEQUENCE [LARGE SCALE GENOMIC DNA]</scope>
    <source>
        <strain evidence="3">CGMCC 1.10759</strain>
    </source>
</reference>
<keyword evidence="1" id="KW-1133">Transmembrane helix</keyword>